<evidence type="ECO:0000256" key="1">
    <source>
        <dbReference type="ARBA" id="ARBA00022603"/>
    </source>
</evidence>
<dbReference type="InterPro" id="IPR002156">
    <property type="entry name" value="RNaseH_domain"/>
</dbReference>
<feature type="active site" evidence="4">
    <location>
        <position position="827"/>
    </location>
</feature>
<feature type="domain" description="RNase H type-1" evidence="7">
    <location>
        <begin position="3176"/>
        <end position="3324"/>
    </location>
</feature>
<dbReference type="GO" id="GO:0032259">
    <property type="term" value="P:methylation"/>
    <property type="evidence" value="ECO:0007669"/>
    <property type="project" value="UniProtKB-KW"/>
</dbReference>
<reference evidence="9" key="2">
    <citation type="submission" date="2024-04" db="EMBL/GenBank/DDBJ databases">
        <authorList>
            <person name="Chen Y."/>
            <person name="Shah S."/>
            <person name="Dougan E. K."/>
            <person name="Thang M."/>
            <person name="Chan C."/>
        </authorList>
    </citation>
    <scope>NUCLEOTIDE SEQUENCE [LARGE SCALE GENOMIC DNA]</scope>
</reference>
<dbReference type="Gene3D" id="3.40.50.150">
    <property type="entry name" value="Vaccinia Virus protein VP39"/>
    <property type="match status" value="1"/>
</dbReference>
<evidence type="ECO:0000256" key="4">
    <source>
        <dbReference type="PROSITE-ProRule" id="PRU01016"/>
    </source>
</evidence>
<dbReference type="OrthoDB" id="6756650at2759"/>
<feature type="compositionally biased region" description="Basic and acidic residues" evidence="6">
    <location>
        <begin position="449"/>
        <end position="469"/>
    </location>
</feature>
<feature type="compositionally biased region" description="Low complexity" evidence="6">
    <location>
        <begin position="439"/>
        <end position="448"/>
    </location>
</feature>
<evidence type="ECO:0000313" key="11">
    <source>
        <dbReference type="Proteomes" id="UP001152797"/>
    </source>
</evidence>
<dbReference type="InterPro" id="IPR050750">
    <property type="entry name" value="C5-MTase"/>
</dbReference>
<dbReference type="PANTHER" id="PTHR46098">
    <property type="entry name" value="TRNA (CYTOSINE(38)-C(5))-METHYLTRANSFERASE"/>
    <property type="match status" value="1"/>
</dbReference>
<comment type="similarity">
    <text evidence="4">Belongs to the class I-like SAM-binding methyltransferase superfamily. C5-methyltransferase family.</text>
</comment>
<dbReference type="Pfam" id="PF00145">
    <property type="entry name" value="DNA_methylase"/>
    <property type="match status" value="1"/>
</dbReference>
<feature type="compositionally biased region" description="Basic and acidic residues" evidence="6">
    <location>
        <begin position="1454"/>
        <end position="1464"/>
    </location>
</feature>
<comment type="caution">
    <text evidence="8">The sequence shown here is derived from an EMBL/GenBank/DDBJ whole genome shotgun (WGS) entry which is preliminary data.</text>
</comment>
<dbReference type="SUPFAM" id="SSF56219">
    <property type="entry name" value="DNase I-like"/>
    <property type="match status" value="1"/>
</dbReference>
<evidence type="ECO:0000256" key="6">
    <source>
        <dbReference type="SAM" id="MobiDB-lite"/>
    </source>
</evidence>
<dbReference type="InterPro" id="IPR036397">
    <property type="entry name" value="RNaseH_sf"/>
</dbReference>
<feature type="region of interest" description="Disordered" evidence="6">
    <location>
        <begin position="1454"/>
        <end position="1473"/>
    </location>
</feature>
<dbReference type="Proteomes" id="UP001152797">
    <property type="component" value="Unassembled WGS sequence"/>
</dbReference>
<name>A0A9P1FSN1_9DINO</name>
<dbReference type="SUPFAM" id="SSF53098">
    <property type="entry name" value="Ribonuclease H-like"/>
    <property type="match status" value="1"/>
</dbReference>
<sequence length="3543" mass="393602">MDWGSALLRAPAGDGIVAGYSRLLRLLAGLSNGPGFGFLAGHIGATVDPDRVRELSGDPLMVLFRRRLREAGDADRDILRFLVMSDEQPDRRVDRSVLDALWKRDPAVEPIQNLADVLRAERTVSEIWIDGLEMPTLPKGEVSSEGGVPLSTTQLRDLLFGPKSGRSSTRSKGRWGEAGVPLNPDGIPLWCADLVPPKAELMKAANDLTWFPLAVLYGDVQAMPSWICAIAHVSKLKQLVNESVLRFLPSGCAAWEHEGLEISLPACPEIFVPSPSMVANCVVKTEVPVVGGWTLYYESKEAQITWPTVVSSDTPWRFFRSLALPEIVEYDYKAQQKESEVGIEEGYEAVADHSKKKKRKKRGKADAPEDPEYKPEDSDYKRQRAQAETKDSEVAQPVHGPNVVHLAAKSKPCPKATAEAAADGTEASSSHGHRAKQMPRSPSRSPNPRQREEIRRRAFGEPREGRDDGCTELRIYPADWQCPTVACVNHRRNVFARRMNCPVCGAPKPTSSSTEGGQLFRRRVSVSPRDRGARAYTGTDDPIYPVVSTPSLSVPAGLVGSCSPLGSLQAAGCFDEDGREGVIGHGAADVSGGSDACQLNHQVGDTGPLCEMLEVGCERLSPTFQILCDLAATGNPGTDGFEDLEAGIWKHHQGKKAAQANLEQEVGHLVERELSVSPTVGFVIDQDVYVPFTFAQCVQLLVGEVDVFVIFALDWCQWLEPQRGLELTVFDALLAGLRFLELFAGIGGWSAALPFMVQNAAVVAIEIDPERAVRLAKMRACPAVPLDFLTADLATQEVVIIGDIRDKRWLKISLAWPFRGVLHSPPCTSFSGGGNALGLQAEDGQLMLHSLGCLAALQPEFSIGENVKGLLKHPHWHLIHRFAEMLGLKHLRVKLLDLEQVMPMRRPRCFFCFFARPMDFSILGATKLRIPEGLWTVAERYEVGLTPEEEAMLSNWDFLSPFDKRLCSRNPAEVLARRTYTNAPLPVLMAAYKHQIRLPLSSLIEKGLYTWIVKFGTVRRYLHAFEAARLLGFGPMFSFTVDGDVDLTVLGNSVSPIQVLQVLRPVLRNLGLVDTFPAVELRELVALMVCGWPFLRNLSIRPFGTTLKFGVAEVFELPQNGQILVVYQSHTWWLSHHRLFKQGIDIQDALTKIIGIGKGVCIRKCTLLEDIIEVHVEFEPVTLFGYNFSFGASPLSTWGQLLGTLAVGFERSTFAKVHLESPLWMLSPHRTFLDHLIEVNEHEVHIYSANGRRVAEWQEGQTAEFYVRQVFPFAVAAKLETVRDMRSGAWVSCCDSLAPGCYQVGFGLGQVMLQPFGHITVGALATIGQVQGYLAERFYHGKALPLILVGGRSVSTETLILAANTTGVLRMRLFPLKGGVLSLAHTEERLQSLLKEHGVEQKEVKARVAEVVDKLSFEVVKRCLDSKSAWTALKAEATKQNIRLVTVLEREAKAASSSQRREEDPLVANDPWKRMPVPKKVQKDRHQPTMRIDDSFFHVQGKELPVISVDELMRGAEGLVIEPLPAILDRLPAILQRSRTTGPAALILCGCSILDLPKDIPNSRCSDLVVPGWVGPHSSAIRSVLFQVGDVEVKYKEAKADIAVEDHVATKVVMIHVFREESSCWVELQRGLAFFLKKIGFSESRTIQQVWGLGYYNGTKRTNLDEAKYAHGFVRIFEAFVVPLLRLSGIEGMYATPRTAARTVDPAFKVITFPGFSREDAKRQLDLLDDPLGLVRTSKGFGVRVRATQYAVTKKSLFPDLDESDDSEDGGPRRFRLLAVPVEYEKNTVKALLKQVGWGAKVLRGQGVGTWLVSASDAPPVRSIGVKDATIVILEDQMMRQKPIVASTSRNVLSNTTWKVAPREQVDGKAPPLLPEVTSKFEQLESKTMARVDNLEQQVSALAAQVKENAAQTTTAIDELSDKFEQVSKIEDKFEQFLRKFGQQTEQRIQRIEEQQAATLNEIKQAIEQSPKVRKTSHTDRAVRAISAEFKSYGLHVGLCRPVPDKFEVGNPLGSFRGLSRGCGLVSPFPLYSFESPVVDTRVWCSQRIHFGVVQVGQLAISVVTVYLWPNAPLSSRRYAENCEVIGAAVQLIRSVSGPAILAGDFNASHDLFQEVRDLVLEGWADTAQLDAERKGTQPQPTCQRATRHTFCLANPSLLPFLVSSEVSFHEDLSTHAVLVTEFALPDHNFRVLKWVMPKPLDKFSFHKEALEGMAASVADSVWDQQVDALALEGQMDTAFSNWSIIAEEMLCVAVEEPDVHSRQTWKGRGQSLEPVLRDWAPPRFRAGRGADFRLSCPSVALEARRWQKLVRQLEALVRKLARGRGRQSCDAFTTEVSLLWAAIYGSPVRPRFPRWVRECFGFEIYVLPGLPTLKMFLEKAAEHAQDIGRRCWKAKRESFATDVEESWKKKSGSLAYRLIKDRPHPPVLEMEVCSSVKLRPQRWLPDGKQWIQLLPGHGFQVGDCLSGKIDCKVVEVMDTSIRLDRKVSRTEAASLAKTEVSLDPAVWSHSFFAGWSEFWQRESDFDDTYPWKDLLERIPGKAEHFLPPVSFADWRAALAKAKVATMRGTCGWSVGELRLLPEKAVLPLLRLFATVEKGGGWPKQLQTWLLVLLRKEEGIPTWKSVRPISVASVVYRVWARIRTSQLLQLCHEQALPTVGPRLSTRSLWGYVADFVAEEEAAGGSPSGVVLDIIKAFNVMRRPLVTAVMLHFGLPSNIVLAWMKALDGMERQILVAGCVYPAAEDLKKSTAGVPEGDPLSVVAIFCMCLFFARFVLGEADVVPVTYADNWQVIARQVGPIVTVLPKIHEFLELCALPVSPEKCWLWSAGKVGRKRLKQVAFGDSHIPVRLQAVDLGADMPYCKRRAAAKRNLRIKAGHRRLQRAKGLPGSKWQKSRLIMSGIWPQCLHGSETCVVPKSVLKRLRTQAGRVASIAKQGVSPWLACSVGSPQLVDPEFCLLVQRLRLFRLMWRDFPDARPRMQKGLCALRSATRGVSFLLSRQLRSFEWIVQGLVASDDHGRCFHLVNTPLKAVKRVLESSWLQKVGSNVTHRKDCGEIQVIDAELSKVWQRFPLGDRSLLLSQLTGVTFTRDCLAHAEGVQVSNACPLCGEPDSRLHRAKYCVAGGELRASLLKELDGQPLPDHTWAYGIWDETVGLRDWQAQLCGLELPQVFTSSCEARQFVFTDGSCLFPTKPKLRLSGGAVILASPGAYQVVWAGIVPGLDQSSYRAEVLAICVAVGSFGKVTIFCDNSAVVRIAEQLLRLPAWQRGHRLPHEHRDLWEYFCQVSTYQSWGQVVIRWVKAHQNPAELEGHQRILALFNSYADREAKTCVRAFARGASYQALFQQVDRTSALAVRLADFHVGLAKLFCAEPRGERVVPDASLFEVVGRGSTIGDADVALWLHDGFTRKLSEWLSSLRWYPRSGGGWTEISALELLWQFVFDTGSLPPFWYDGRWRLADDHTLDGFVVPPVKTLYRVWVRHLVACEALPAGSVGAGSLAALGAAFAGFSCVGRVPLPPPVVDDLLVLFRHRSGLGALRLPAFW</sequence>
<dbReference type="PANTHER" id="PTHR46098:SF1">
    <property type="entry name" value="TRNA (CYTOSINE(38)-C(5))-METHYLTRANSFERASE"/>
    <property type="match status" value="1"/>
</dbReference>
<dbReference type="InterPro" id="IPR000477">
    <property type="entry name" value="RT_dom"/>
</dbReference>
<keyword evidence="2 4" id="KW-0808">Transferase</keyword>
<accession>A0A9P1FSN1</accession>
<dbReference type="SUPFAM" id="SSF53335">
    <property type="entry name" value="S-adenosyl-L-methionine-dependent methyltransferases"/>
    <property type="match status" value="1"/>
</dbReference>
<feature type="coiled-coil region" evidence="5">
    <location>
        <begin position="1892"/>
        <end position="1923"/>
    </location>
</feature>
<evidence type="ECO:0000256" key="3">
    <source>
        <dbReference type="ARBA" id="ARBA00022691"/>
    </source>
</evidence>
<evidence type="ECO:0000256" key="5">
    <source>
        <dbReference type="SAM" id="Coils"/>
    </source>
</evidence>
<evidence type="ECO:0000259" key="7">
    <source>
        <dbReference type="PROSITE" id="PS50879"/>
    </source>
</evidence>
<feature type="compositionally biased region" description="Low complexity" evidence="6">
    <location>
        <begin position="416"/>
        <end position="430"/>
    </location>
</feature>
<dbReference type="PROSITE" id="PS51679">
    <property type="entry name" value="SAM_MT_C5"/>
    <property type="match status" value="1"/>
</dbReference>
<dbReference type="EMBL" id="CAMXCT030000941">
    <property type="protein sequence ID" value="CAL4772279.1"/>
    <property type="molecule type" value="Genomic_DNA"/>
</dbReference>
<evidence type="ECO:0000313" key="8">
    <source>
        <dbReference type="EMBL" id="CAI3984967.1"/>
    </source>
</evidence>
<keyword evidence="5" id="KW-0175">Coiled coil</keyword>
<dbReference type="InterPro" id="IPR001525">
    <property type="entry name" value="C5_MeTfrase"/>
</dbReference>
<proteinExistence type="inferred from homology"/>
<dbReference type="InterPro" id="IPR012337">
    <property type="entry name" value="RNaseH-like_sf"/>
</dbReference>
<organism evidence="8">
    <name type="scientific">Cladocopium goreaui</name>
    <dbReference type="NCBI Taxonomy" id="2562237"/>
    <lineage>
        <taxon>Eukaryota</taxon>
        <taxon>Sar</taxon>
        <taxon>Alveolata</taxon>
        <taxon>Dinophyceae</taxon>
        <taxon>Suessiales</taxon>
        <taxon>Symbiodiniaceae</taxon>
        <taxon>Cladocopium</taxon>
    </lineage>
</organism>
<keyword evidence="1 4" id="KW-0489">Methyltransferase</keyword>
<protein>
    <submittedName>
        <fullName evidence="10">Type II methyltransferase M.FnuDI (M.FnuDI) (Cytosine-specific methyltransferase FnuDI) (Modification methylase FnuDI)</fullName>
    </submittedName>
</protein>
<dbReference type="EMBL" id="CAMXCT020000941">
    <property type="protein sequence ID" value="CAL1138342.1"/>
    <property type="molecule type" value="Genomic_DNA"/>
</dbReference>
<gene>
    <name evidence="8" type="ORF">C1SCF055_LOCUS12458</name>
</gene>
<keyword evidence="11" id="KW-1185">Reference proteome</keyword>
<dbReference type="PROSITE" id="PS50879">
    <property type="entry name" value="RNASE_H_1"/>
    <property type="match status" value="1"/>
</dbReference>
<evidence type="ECO:0000313" key="9">
    <source>
        <dbReference type="EMBL" id="CAL1138342.1"/>
    </source>
</evidence>
<dbReference type="GO" id="GO:0008168">
    <property type="term" value="F:methyltransferase activity"/>
    <property type="evidence" value="ECO:0007669"/>
    <property type="project" value="UniProtKB-KW"/>
</dbReference>
<evidence type="ECO:0000313" key="10">
    <source>
        <dbReference type="EMBL" id="CAL4772279.1"/>
    </source>
</evidence>
<evidence type="ECO:0000256" key="2">
    <source>
        <dbReference type="ARBA" id="ARBA00022679"/>
    </source>
</evidence>
<feature type="compositionally biased region" description="Basic and acidic residues" evidence="6">
    <location>
        <begin position="364"/>
        <end position="393"/>
    </location>
</feature>
<dbReference type="GO" id="GO:0004523">
    <property type="term" value="F:RNA-DNA hybrid ribonuclease activity"/>
    <property type="evidence" value="ECO:0007669"/>
    <property type="project" value="InterPro"/>
</dbReference>
<dbReference type="Gene3D" id="3.60.10.10">
    <property type="entry name" value="Endonuclease/exonuclease/phosphatase"/>
    <property type="match status" value="1"/>
</dbReference>
<keyword evidence="3 4" id="KW-0949">S-adenosyl-L-methionine</keyword>
<dbReference type="GO" id="GO:0003676">
    <property type="term" value="F:nucleic acid binding"/>
    <property type="evidence" value="ECO:0007669"/>
    <property type="project" value="InterPro"/>
</dbReference>
<dbReference type="Pfam" id="PF00078">
    <property type="entry name" value="RVT_1"/>
    <property type="match status" value="1"/>
</dbReference>
<feature type="region of interest" description="Disordered" evidence="6">
    <location>
        <begin position="350"/>
        <end position="469"/>
    </location>
</feature>
<reference evidence="8" key="1">
    <citation type="submission" date="2022-10" db="EMBL/GenBank/DDBJ databases">
        <authorList>
            <person name="Chen Y."/>
            <person name="Dougan E. K."/>
            <person name="Chan C."/>
            <person name="Rhodes N."/>
            <person name="Thang M."/>
        </authorList>
    </citation>
    <scope>NUCLEOTIDE SEQUENCE</scope>
</reference>
<dbReference type="Gene3D" id="3.30.420.10">
    <property type="entry name" value="Ribonuclease H-like superfamily/Ribonuclease H"/>
    <property type="match status" value="1"/>
</dbReference>
<dbReference type="InterPro" id="IPR029063">
    <property type="entry name" value="SAM-dependent_MTases_sf"/>
</dbReference>
<dbReference type="EMBL" id="CAMXCT010000941">
    <property type="protein sequence ID" value="CAI3984967.1"/>
    <property type="molecule type" value="Genomic_DNA"/>
</dbReference>
<feature type="compositionally biased region" description="Basic residues" evidence="6">
    <location>
        <begin position="354"/>
        <end position="363"/>
    </location>
</feature>
<dbReference type="Gene3D" id="3.90.120.10">
    <property type="entry name" value="DNA Methylase, subunit A, domain 2"/>
    <property type="match status" value="1"/>
</dbReference>
<dbReference type="InterPro" id="IPR036691">
    <property type="entry name" value="Endo/exonu/phosph_ase_sf"/>
</dbReference>